<keyword evidence="1" id="KW-1185">Reference proteome</keyword>
<evidence type="ECO:0000313" key="1">
    <source>
        <dbReference type="Proteomes" id="UP000492821"/>
    </source>
</evidence>
<reference evidence="2" key="2">
    <citation type="submission" date="2020-10" db="UniProtKB">
        <authorList>
            <consortium name="WormBaseParasite"/>
        </authorList>
    </citation>
    <scope>IDENTIFICATION</scope>
</reference>
<organism evidence="1 2">
    <name type="scientific">Panagrellus redivivus</name>
    <name type="common">Microworm</name>
    <dbReference type="NCBI Taxonomy" id="6233"/>
    <lineage>
        <taxon>Eukaryota</taxon>
        <taxon>Metazoa</taxon>
        <taxon>Ecdysozoa</taxon>
        <taxon>Nematoda</taxon>
        <taxon>Chromadorea</taxon>
        <taxon>Rhabditida</taxon>
        <taxon>Tylenchina</taxon>
        <taxon>Panagrolaimomorpha</taxon>
        <taxon>Panagrolaimoidea</taxon>
        <taxon>Panagrolaimidae</taxon>
        <taxon>Panagrellus</taxon>
    </lineage>
</organism>
<reference evidence="1" key="1">
    <citation type="journal article" date="2013" name="Genetics">
        <title>The draft genome and transcriptome of Panagrellus redivivus are shaped by the harsh demands of a free-living lifestyle.</title>
        <authorList>
            <person name="Srinivasan J."/>
            <person name="Dillman A.R."/>
            <person name="Macchietto M.G."/>
            <person name="Heikkinen L."/>
            <person name="Lakso M."/>
            <person name="Fracchia K.M."/>
            <person name="Antoshechkin I."/>
            <person name="Mortazavi A."/>
            <person name="Wong G."/>
            <person name="Sternberg P.W."/>
        </authorList>
    </citation>
    <scope>NUCLEOTIDE SEQUENCE [LARGE SCALE GENOMIC DNA]</scope>
    <source>
        <strain evidence="1">MT8872</strain>
    </source>
</reference>
<dbReference type="Proteomes" id="UP000492821">
    <property type="component" value="Unassembled WGS sequence"/>
</dbReference>
<protein>
    <submittedName>
        <fullName evidence="2">MATH domain-containing protein</fullName>
    </submittedName>
</protein>
<accession>A0A7E4WE29</accession>
<dbReference type="WBParaSite" id="Pan_g9840.t1">
    <property type="protein sequence ID" value="Pan_g9840.t1"/>
    <property type="gene ID" value="Pan_g9840"/>
</dbReference>
<sequence>MNTPDTINAIKIVTDSITITLDEIDFLTKRKCNKIKTDLRNVPFAQGALCWSVYCIPCYDKDYVSVYLNVTAPTNVKGTWNIGNSAILENFEYRYEFPGIMGNNKFVHHKYIIPYFVDKKISITCRDWQ</sequence>
<dbReference type="AlphaFoldDB" id="A0A7E4WE29"/>
<name>A0A7E4WE29_PANRE</name>
<proteinExistence type="predicted"/>
<evidence type="ECO:0000313" key="2">
    <source>
        <dbReference type="WBParaSite" id="Pan_g9840.t1"/>
    </source>
</evidence>